<protein>
    <submittedName>
        <fullName evidence="1">Uncharacterized protein</fullName>
    </submittedName>
</protein>
<dbReference type="OrthoDB" id="2671666at2759"/>
<gene>
    <name evidence="1" type="ORF">CY34DRAFT_17090</name>
</gene>
<dbReference type="HOGENOM" id="CLU_1273011_0_0_1"/>
<dbReference type="Pfam" id="PF20414">
    <property type="entry name" value="DUF6698"/>
    <property type="match status" value="1"/>
</dbReference>
<evidence type="ECO:0000313" key="1">
    <source>
        <dbReference type="EMBL" id="KIK35319.1"/>
    </source>
</evidence>
<organism evidence="1 2">
    <name type="scientific">Suillus luteus UH-Slu-Lm8-n1</name>
    <dbReference type="NCBI Taxonomy" id="930992"/>
    <lineage>
        <taxon>Eukaryota</taxon>
        <taxon>Fungi</taxon>
        <taxon>Dikarya</taxon>
        <taxon>Basidiomycota</taxon>
        <taxon>Agaricomycotina</taxon>
        <taxon>Agaricomycetes</taxon>
        <taxon>Agaricomycetidae</taxon>
        <taxon>Boletales</taxon>
        <taxon>Suillineae</taxon>
        <taxon>Suillaceae</taxon>
        <taxon>Suillus</taxon>
    </lineage>
</organism>
<proteinExistence type="predicted"/>
<dbReference type="AlphaFoldDB" id="A0A0D0AB42"/>
<evidence type="ECO:0000313" key="2">
    <source>
        <dbReference type="Proteomes" id="UP000054485"/>
    </source>
</evidence>
<reference evidence="1 2" key="1">
    <citation type="submission" date="2014-04" db="EMBL/GenBank/DDBJ databases">
        <authorList>
            <consortium name="DOE Joint Genome Institute"/>
            <person name="Kuo A."/>
            <person name="Ruytinx J."/>
            <person name="Rineau F."/>
            <person name="Colpaert J."/>
            <person name="Kohler A."/>
            <person name="Nagy L.G."/>
            <person name="Floudas D."/>
            <person name="Copeland A."/>
            <person name="Barry K.W."/>
            <person name="Cichocki N."/>
            <person name="Veneault-Fourrey C."/>
            <person name="LaButti K."/>
            <person name="Lindquist E.A."/>
            <person name="Lipzen A."/>
            <person name="Lundell T."/>
            <person name="Morin E."/>
            <person name="Murat C."/>
            <person name="Sun H."/>
            <person name="Tunlid A."/>
            <person name="Henrissat B."/>
            <person name="Grigoriev I.V."/>
            <person name="Hibbett D.S."/>
            <person name="Martin F."/>
            <person name="Nordberg H.P."/>
            <person name="Cantor M.N."/>
            <person name="Hua S.X."/>
        </authorList>
    </citation>
    <scope>NUCLEOTIDE SEQUENCE [LARGE SCALE GENOMIC DNA]</scope>
    <source>
        <strain evidence="1 2">UH-Slu-Lm8-n1</strain>
    </source>
</reference>
<keyword evidence="2" id="KW-1185">Reference proteome</keyword>
<name>A0A0D0AB42_9AGAM</name>
<sequence length="217" mass="24288">MSALESISSILAKRTVSALQMGPQKKVSTSNPLISHGQHFGQTVFTLCNYPSLLMNGILRLEQMEDSPLEDFSADKQREHGVFKQLLDSYPGLLEHLQNGSEEEIIYVEESVRELQAPEEQRSSYLYIENSKIDHGFNHELTGSLLCPAGLDWSDPDLLVFEDPDGSVEVNELLMWWNCQVFPTSSAAKRPISTNSALLKIRLKWLAAKQAADVHSS</sequence>
<reference evidence="2" key="2">
    <citation type="submission" date="2015-01" db="EMBL/GenBank/DDBJ databases">
        <title>Evolutionary Origins and Diversification of the Mycorrhizal Mutualists.</title>
        <authorList>
            <consortium name="DOE Joint Genome Institute"/>
            <consortium name="Mycorrhizal Genomics Consortium"/>
            <person name="Kohler A."/>
            <person name="Kuo A."/>
            <person name="Nagy L.G."/>
            <person name="Floudas D."/>
            <person name="Copeland A."/>
            <person name="Barry K.W."/>
            <person name="Cichocki N."/>
            <person name="Veneault-Fourrey C."/>
            <person name="LaButti K."/>
            <person name="Lindquist E.A."/>
            <person name="Lipzen A."/>
            <person name="Lundell T."/>
            <person name="Morin E."/>
            <person name="Murat C."/>
            <person name="Riley R."/>
            <person name="Ohm R."/>
            <person name="Sun H."/>
            <person name="Tunlid A."/>
            <person name="Henrissat B."/>
            <person name="Grigoriev I.V."/>
            <person name="Hibbett D.S."/>
            <person name="Martin F."/>
        </authorList>
    </citation>
    <scope>NUCLEOTIDE SEQUENCE [LARGE SCALE GENOMIC DNA]</scope>
    <source>
        <strain evidence="2">UH-Slu-Lm8-n1</strain>
    </source>
</reference>
<dbReference type="InterPro" id="IPR046521">
    <property type="entry name" value="DUF6698"/>
</dbReference>
<dbReference type="InParanoid" id="A0A0D0AB42"/>
<dbReference type="EMBL" id="KN835637">
    <property type="protein sequence ID" value="KIK35319.1"/>
    <property type="molecule type" value="Genomic_DNA"/>
</dbReference>
<dbReference type="Proteomes" id="UP000054485">
    <property type="component" value="Unassembled WGS sequence"/>
</dbReference>
<accession>A0A0D0AB42</accession>
<dbReference type="STRING" id="930992.A0A0D0AB42"/>